<dbReference type="STRING" id="394193.SAMN04489732_10494"/>
<sequence>MLVLTEIPGAKPAPASSPGPSQVAFEVPSRPQLARFARHYRESHPDGDLRDHLVSESC</sequence>
<feature type="region of interest" description="Disordered" evidence="1">
    <location>
        <begin position="1"/>
        <end position="27"/>
    </location>
</feature>
<keyword evidence="3" id="KW-1185">Reference proteome</keyword>
<keyword evidence="2" id="KW-0223">Dioxygenase</keyword>
<dbReference type="AlphaFoldDB" id="A0A1H8VJ18"/>
<reference evidence="2 3" key="1">
    <citation type="submission" date="2016-10" db="EMBL/GenBank/DDBJ databases">
        <authorList>
            <person name="de Groot N.N."/>
        </authorList>
    </citation>
    <scope>NUCLEOTIDE SEQUENCE [LARGE SCALE GENOMIC DNA]</scope>
    <source>
        <strain evidence="2 3">DSM 44993</strain>
    </source>
</reference>
<gene>
    <name evidence="2" type="ORF">SAMN04489732_10494</name>
</gene>
<feature type="compositionally biased region" description="Low complexity" evidence="1">
    <location>
        <begin position="8"/>
        <end position="21"/>
    </location>
</feature>
<dbReference type="Proteomes" id="UP000198582">
    <property type="component" value="Unassembled WGS sequence"/>
</dbReference>
<accession>A0A1H8VJ18</accession>
<dbReference type="GO" id="GO:0051213">
    <property type="term" value="F:dioxygenase activity"/>
    <property type="evidence" value="ECO:0007669"/>
    <property type="project" value="UniProtKB-KW"/>
</dbReference>
<name>A0A1H8VJ18_9PSEU</name>
<proteinExistence type="predicted"/>
<evidence type="ECO:0000313" key="2">
    <source>
        <dbReference type="EMBL" id="SEP15415.1"/>
    </source>
</evidence>
<dbReference type="EMBL" id="FOEF01000004">
    <property type="protein sequence ID" value="SEP15415.1"/>
    <property type="molecule type" value="Genomic_DNA"/>
</dbReference>
<keyword evidence="2" id="KW-0560">Oxidoreductase</keyword>
<protein>
    <submittedName>
        <fullName evidence="2">Catechol 2,3-dioxygenase</fullName>
    </submittedName>
</protein>
<evidence type="ECO:0000256" key="1">
    <source>
        <dbReference type="SAM" id="MobiDB-lite"/>
    </source>
</evidence>
<organism evidence="2 3">
    <name type="scientific">Amycolatopsis saalfeldensis</name>
    <dbReference type="NCBI Taxonomy" id="394193"/>
    <lineage>
        <taxon>Bacteria</taxon>
        <taxon>Bacillati</taxon>
        <taxon>Actinomycetota</taxon>
        <taxon>Actinomycetes</taxon>
        <taxon>Pseudonocardiales</taxon>
        <taxon>Pseudonocardiaceae</taxon>
        <taxon>Amycolatopsis</taxon>
    </lineage>
</organism>
<evidence type="ECO:0000313" key="3">
    <source>
        <dbReference type="Proteomes" id="UP000198582"/>
    </source>
</evidence>
<dbReference type="RefSeq" id="WP_177231281.1">
    <property type="nucleotide sequence ID" value="NZ_FOEF01000004.1"/>
</dbReference>